<gene>
    <name evidence="1" type="ORF">ACED39_00715</name>
    <name evidence="2" type="ORF">APB76_06365</name>
</gene>
<comment type="caution">
    <text evidence="2">The sequence shown here is derived from an EMBL/GenBank/DDBJ whole genome shotgun (WGS) entry which is preliminary data.</text>
</comment>
<evidence type="ECO:0008006" key="5">
    <source>
        <dbReference type="Google" id="ProtNLM"/>
    </source>
</evidence>
<reference evidence="2 3" key="1">
    <citation type="journal article" date="2016" name="Syst. Appl. Microbiol.">
        <title>Vibrio bivalvicida sp. nov., a novel larval pathogen for bivalve molluscs reared in a hatchery.</title>
        <authorList>
            <person name="Dubert J."/>
            <person name="Romalde J.L."/>
            <person name="Prado S."/>
            <person name="Barja J.L."/>
        </authorList>
    </citation>
    <scope>NUCLEOTIDE SEQUENCE [LARGE SCALE GENOMIC DNA]</scope>
    <source>
        <strain evidence="2 3">605</strain>
    </source>
</reference>
<dbReference type="Proteomes" id="UP000078406">
    <property type="component" value="Unassembled WGS sequence"/>
</dbReference>
<evidence type="ECO:0000313" key="4">
    <source>
        <dbReference type="Proteomes" id="UP001569151"/>
    </source>
</evidence>
<organism evidence="2 3">
    <name type="scientific">Vibrio bivalvicida</name>
    <dbReference type="NCBI Taxonomy" id="1276888"/>
    <lineage>
        <taxon>Bacteria</taxon>
        <taxon>Pseudomonadati</taxon>
        <taxon>Pseudomonadota</taxon>
        <taxon>Gammaproteobacteria</taxon>
        <taxon>Vibrionales</taxon>
        <taxon>Vibrionaceae</taxon>
        <taxon>Vibrio</taxon>
        <taxon>Vibrio oreintalis group</taxon>
    </lineage>
</organism>
<evidence type="ECO:0000313" key="2">
    <source>
        <dbReference type="EMBL" id="OAJ94905.1"/>
    </source>
</evidence>
<dbReference type="RefSeq" id="WP_054961072.1">
    <property type="nucleotide sequence ID" value="NZ_JBGOOF010000001.1"/>
</dbReference>
<protein>
    <recommendedName>
        <fullName evidence="5">Peptidase S1 domain-containing protein</fullName>
    </recommendedName>
</protein>
<dbReference type="Gene3D" id="2.40.10.10">
    <property type="entry name" value="Trypsin-like serine proteases"/>
    <property type="match status" value="1"/>
</dbReference>
<dbReference type="EMBL" id="LLEI02000021">
    <property type="protein sequence ID" value="OAJ94905.1"/>
    <property type="molecule type" value="Genomic_DNA"/>
</dbReference>
<dbReference type="InterPro" id="IPR043504">
    <property type="entry name" value="Peptidase_S1_PA_chymotrypsin"/>
</dbReference>
<sequence length="436" mass="45296">MKSNHWFISLVTLITSVLWSLTTVASPPFDVPPGLAVAAQAQAKHGNSLLETSGVVGHGLSINENGQGIIVVFTDSPSPRGTPKWLDGVAVKEIYTGKFYSLAPPTCGGPPSQRPPECFSDPDPDPVDPTARFERPVPIGVSTGHPAITAGTIGARVTDGTNVFALSNNHVFANSNDTNIPENMLQPGPFDGGTEENDTFATLIDYEPIWFDGSSNIMDAAIAITSPGELTTSTPEDGYGIPNSSVATAFVGLAVKKYGRTTGFTQGTVDAVNASVNVCYEGSSTCTKLALFVGQIVVTPGTFSAGGDSGSLIVTSSDDPVGLLFAGSSSYTIASPIQPVLTRFGVTVDSAPPPPGGDFSLTASGYKVKGLHKVNLDWSGSEAAIVDIYRDDAIIDTVSNSGFYTDHINSKGGASYSHKVCETGTSTCSNTTSTHF</sequence>
<accession>A0A177Y340</accession>
<name>A0A177Y340_9VIBR</name>
<reference evidence="1 4" key="2">
    <citation type="submission" date="2024-06" db="EMBL/GenBank/DDBJ databases">
        <authorList>
            <person name="Steensen K."/>
            <person name="Seneca J."/>
            <person name="Bartlau N."/>
            <person name="Yu A.X."/>
            <person name="Polz M.F."/>
        </authorList>
    </citation>
    <scope>NUCLEOTIDE SEQUENCE [LARGE SCALE GENOMIC DNA]</scope>
    <source>
        <strain evidence="1 4">1F146</strain>
    </source>
</reference>
<dbReference type="AlphaFoldDB" id="A0A177Y340"/>
<dbReference type="SUPFAM" id="SSF50494">
    <property type="entry name" value="Trypsin-like serine proteases"/>
    <property type="match status" value="1"/>
</dbReference>
<dbReference type="EMBL" id="JBGOOS010000001">
    <property type="protein sequence ID" value="MEZ8207296.1"/>
    <property type="molecule type" value="Genomic_DNA"/>
</dbReference>
<proteinExistence type="predicted"/>
<evidence type="ECO:0000313" key="3">
    <source>
        <dbReference type="Proteomes" id="UP000078406"/>
    </source>
</evidence>
<dbReference type="InterPro" id="IPR009003">
    <property type="entry name" value="Peptidase_S1_PA"/>
</dbReference>
<evidence type="ECO:0000313" key="1">
    <source>
        <dbReference type="EMBL" id="MEZ8207296.1"/>
    </source>
</evidence>
<keyword evidence="4" id="KW-1185">Reference proteome</keyword>
<dbReference type="Proteomes" id="UP001569151">
    <property type="component" value="Unassembled WGS sequence"/>
</dbReference>